<gene>
    <name evidence="1" type="ORF">E2562_036952</name>
</gene>
<evidence type="ECO:0000313" key="2">
    <source>
        <dbReference type="Proteomes" id="UP000479710"/>
    </source>
</evidence>
<protein>
    <submittedName>
        <fullName evidence="1">Uncharacterized protein</fullName>
    </submittedName>
</protein>
<dbReference type="EMBL" id="SPHZ02000010">
    <property type="protein sequence ID" value="KAF0897416.1"/>
    <property type="molecule type" value="Genomic_DNA"/>
</dbReference>
<reference evidence="1 2" key="1">
    <citation type="submission" date="2019-11" db="EMBL/GenBank/DDBJ databases">
        <title>Whole genome sequence of Oryza granulata.</title>
        <authorList>
            <person name="Li W."/>
        </authorList>
    </citation>
    <scope>NUCLEOTIDE SEQUENCE [LARGE SCALE GENOMIC DNA]</scope>
    <source>
        <strain evidence="2">cv. Menghai</strain>
        <tissue evidence="1">Leaf</tissue>
    </source>
</reference>
<name>A0A6G1CBC7_9ORYZ</name>
<organism evidence="1 2">
    <name type="scientific">Oryza meyeriana var. granulata</name>
    <dbReference type="NCBI Taxonomy" id="110450"/>
    <lineage>
        <taxon>Eukaryota</taxon>
        <taxon>Viridiplantae</taxon>
        <taxon>Streptophyta</taxon>
        <taxon>Embryophyta</taxon>
        <taxon>Tracheophyta</taxon>
        <taxon>Spermatophyta</taxon>
        <taxon>Magnoliopsida</taxon>
        <taxon>Liliopsida</taxon>
        <taxon>Poales</taxon>
        <taxon>Poaceae</taxon>
        <taxon>BOP clade</taxon>
        <taxon>Oryzoideae</taxon>
        <taxon>Oryzeae</taxon>
        <taxon>Oryzinae</taxon>
        <taxon>Oryza</taxon>
        <taxon>Oryza meyeriana</taxon>
    </lineage>
</organism>
<comment type="caution">
    <text evidence="1">The sequence shown here is derived from an EMBL/GenBank/DDBJ whole genome shotgun (WGS) entry which is preliminary data.</text>
</comment>
<sequence length="99" mass="11309">MTQKDGKGKRNAKNSFPPKLQLSRFVLAKAFVGDHELKNMGMACQKLHAWYMEATNSKRVIWLEARKYNHPVGLVAPEMICTSMIANKNREIVEYPQSS</sequence>
<dbReference type="AlphaFoldDB" id="A0A6G1CBC7"/>
<accession>A0A6G1CBC7</accession>
<keyword evidence="2" id="KW-1185">Reference proteome</keyword>
<evidence type="ECO:0000313" key="1">
    <source>
        <dbReference type="EMBL" id="KAF0897416.1"/>
    </source>
</evidence>
<dbReference type="Proteomes" id="UP000479710">
    <property type="component" value="Unassembled WGS sequence"/>
</dbReference>
<proteinExistence type="predicted"/>